<organism evidence="11">
    <name type="scientific">marine metagenome</name>
    <dbReference type="NCBI Taxonomy" id="408172"/>
    <lineage>
        <taxon>unclassified sequences</taxon>
        <taxon>metagenomes</taxon>
        <taxon>ecological metagenomes</taxon>
    </lineage>
</organism>
<dbReference type="PIRSF" id="PIRSF001400">
    <property type="entry name" value="Enolase"/>
    <property type="match status" value="1"/>
</dbReference>
<dbReference type="InterPro" id="IPR020809">
    <property type="entry name" value="Enolase_CS"/>
</dbReference>
<feature type="domain" description="Enolase C-terminal TIM barrel" evidence="9">
    <location>
        <begin position="139"/>
        <end position="425"/>
    </location>
</feature>
<name>A0A382DLH8_9ZZZZ</name>
<evidence type="ECO:0000256" key="4">
    <source>
        <dbReference type="ARBA" id="ARBA00012058"/>
    </source>
</evidence>
<evidence type="ECO:0000256" key="6">
    <source>
        <dbReference type="ARBA" id="ARBA00023152"/>
    </source>
</evidence>
<sequence>MVFISKINAREILDSRGSPTVEARVELSDGSIGTSSVPSGASAGSHEALELRDGNKGRFNGRGVLKAVAHVEEQIAPLLIGQAPFDQQQVDTRMIELDGTENKSNLGANSILGVSLAVARAAASSKKEPLYRYLGFEDNLTLPVPMLNILNGGAHARNSTDIQEFMILPVGFQTFGEALRSGVEIYQTLKAIILDKGFGTNVGDEGGFAPEVTSNRLALEMVYQAIEKSGYKPGIEVFVGLDVAASEIYSNGRYNLGRDDISLDSRFLLEFYKGWAREFHVLSIEDGLDEDDWQGWDDLTRQLGNRVQIVGDDLFTTNVERLKKGIDRQSANAILLKLNQIGTLSETLATFREARKAEWGTIISHRSGETEDTFIADLSVALGAGQIKTGAPCRSERVAKYNRLLCIEKELGNRAKYAGWDAFKHIINR</sequence>
<dbReference type="AlphaFoldDB" id="A0A382DLH8"/>
<dbReference type="UniPathway" id="UPA00109">
    <property type="reaction ID" value="UER00187"/>
</dbReference>
<dbReference type="InterPro" id="IPR000941">
    <property type="entry name" value="Enolase"/>
</dbReference>
<dbReference type="InterPro" id="IPR029017">
    <property type="entry name" value="Enolase-like_N"/>
</dbReference>
<dbReference type="SFLD" id="SFLDS00001">
    <property type="entry name" value="Enolase"/>
    <property type="match status" value="1"/>
</dbReference>
<comment type="pathway">
    <text evidence="2">Carbohydrate degradation; glycolysis; pyruvate from D-glyceraldehyde 3-phosphate: step 4/5.</text>
</comment>
<dbReference type="Gene3D" id="3.30.390.10">
    <property type="entry name" value="Enolase-like, N-terminal domain"/>
    <property type="match status" value="1"/>
</dbReference>
<evidence type="ECO:0000259" key="9">
    <source>
        <dbReference type="SMART" id="SM01192"/>
    </source>
</evidence>
<dbReference type="PRINTS" id="PR00148">
    <property type="entry name" value="ENOLASE"/>
</dbReference>
<keyword evidence="7" id="KW-0456">Lyase</keyword>
<feature type="region of interest" description="Disordered" evidence="8">
    <location>
        <begin position="29"/>
        <end position="54"/>
    </location>
</feature>
<evidence type="ECO:0000256" key="5">
    <source>
        <dbReference type="ARBA" id="ARBA00022842"/>
    </source>
</evidence>
<dbReference type="GO" id="GO:0004634">
    <property type="term" value="F:phosphopyruvate hydratase activity"/>
    <property type="evidence" value="ECO:0007669"/>
    <property type="project" value="UniProtKB-EC"/>
</dbReference>
<dbReference type="GO" id="GO:0006096">
    <property type="term" value="P:glycolytic process"/>
    <property type="evidence" value="ECO:0007669"/>
    <property type="project" value="UniProtKB-UniPathway"/>
</dbReference>
<dbReference type="PANTHER" id="PTHR11902:SF1">
    <property type="entry name" value="ENOLASE"/>
    <property type="match status" value="1"/>
</dbReference>
<evidence type="ECO:0000256" key="2">
    <source>
        <dbReference type="ARBA" id="ARBA00005031"/>
    </source>
</evidence>
<evidence type="ECO:0000256" key="1">
    <source>
        <dbReference type="ARBA" id="ARBA00001946"/>
    </source>
</evidence>
<dbReference type="EC" id="4.2.1.11" evidence="4"/>
<proteinExistence type="inferred from homology"/>
<keyword evidence="6" id="KW-0324">Glycolysis</keyword>
<dbReference type="SFLD" id="SFLDG00178">
    <property type="entry name" value="enolase"/>
    <property type="match status" value="1"/>
</dbReference>
<dbReference type="SUPFAM" id="SSF54826">
    <property type="entry name" value="Enolase N-terminal domain-like"/>
    <property type="match status" value="1"/>
</dbReference>
<dbReference type="InterPro" id="IPR036849">
    <property type="entry name" value="Enolase-like_C_sf"/>
</dbReference>
<evidence type="ECO:0000256" key="3">
    <source>
        <dbReference type="ARBA" id="ARBA00009604"/>
    </source>
</evidence>
<dbReference type="EMBL" id="UINC01039988">
    <property type="protein sequence ID" value="SVB39248.1"/>
    <property type="molecule type" value="Genomic_DNA"/>
</dbReference>
<evidence type="ECO:0000256" key="8">
    <source>
        <dbReference type="SAM" id="MobiDB-lite"/>
    </source>
</evidence>
<comment type="cofactor">
    <cofactor evidence="1">
        <name>Mg(2+)</name>
        <dbReference type="ChEBI" id="CHEBI:18420"/>
    </cofactor>
</comment>
<reference evidence="11" key="1">
    <citation type="submission" date="2018-05" db="EMBL/GenBank/DDBJ databases">
        <authorList>
            <person name="Lanie J.A."/>
            <person name="Ng W.-L."/>
            <person name="Kazmierczak K.M."/>
            <person name="Andrzejewski T.M."/>
            <person name="Davidsen T.M."/>
            <person name="Wayne K.J."/>
            <person name="Tettelin H."/>
            <person name="Glass J.I."/>
            <person name="Rusch D."/>
            <person name="Podicherti R."/>
            <person name="Tsui H.-C.T."/>
            <person name="Winkler M.E."/>
        </authorList>
    </citation>
    <scope>NUCLEOTIDE SEQUENCE</scope>
</reference>
<protein>
    <recommendedName>
        <fullName evidence="4">phosphopyruvate hydratase</fullName>
        <ecNumber evidence="4">4.2.1.11</ecNumber>
    </recommendedName>
</protein>
<evidence type="ECO:0000313" key="11">
    <source>
        <dbReference type="EMBL" id="SVB39248.1"/>
    </source>
</evidence>
<dbReference type="GO" id="GO:0000015">
    <property type="term" value="C:phosphopyruvate hydratase complex"/>
    <property type="evidence" value="ECO:0007669"/>
    <property type="project" value="InterPro"/>
</dbReference>
<dbReference type="HAMAP" id="MF_00318">
    <property type="entry name" value="Enolase"/>
    <property type="match status" value="1"/>
</dbReference>
<evidence type="ECO:0000256" key="7">
    <source>
        <dbReference type="ARBA" id="ARBA00023239"/>
    </source>
</evidence>
<feature type="domain" description="Enolase N-terminal" evidence="10">
    <location>
        <begin position="4"/>
        <end position="134"/>
    </location>
</feature>
<dbReference type="Pfam" id="PF00113">
    <property type="entry name" value="Enolase_C"/>
    <property type="match status" value="1"/>
</dbReference>
<dbReference type="InterPro" id="IPR020811">
    <property type="entry name" value="Enolase_N"/>
</dbReference>
<dbReference type="Gene3D" id="3.20.20.120">
    <property type="entry name" value="Enolase-like C-terminal domain"/>
    <property type="match status" value="1"/>
</dbReference>
<dbReference type="Pfam" id="PF03952">
    <property type="entry name" value="Enolase_N"/>
    <property type="match status" value="1"/>
</dbReference>
<dbReference type="SMART" id="SM01192">
    <property type="entry name" value="Enolase_C"/>
    <property type="match status" value="1"/>
</dbReference>
<evidence type="ECO:0000259" key="10">
    <source>
        <dbReference type="SMART" id="SM01193"/>
    </source>
</evidence>
<gene>
    <name evidence="11" type="ORF">METZ01_LOCUS192102</name>
</gene>
<dbReference type="SMART" id="SM01193">
    <property type="entry name" value="Enolase_N"/>
    <property type="match status" value="1"/>
</dbReference>
<dbReference type="FunFam" id="3.30.390.10:FF:000001">
    <property type="entry name" value="Enolase"/>
    <property type="match status" value="1"/>
</dbReference>
<dbReference type="InterPro" id="IPR020810">
    <property type="entry name" value="Enolase_C"/>
</dbReference>
<accession>A0A382DLH8</accession>
<dbReference type="PANTHER" id="PTHR11902">
    <property type="entry name" value="ENOLASE"/>
    <property type="match status" value="1"/>
</dbReference>
<dbReference type="NCBIfam" id="TIGR01060">
    <property type="entry name" value="eno"/>
    <property type="match status" value="1"/>
</dbReference>
<dbReference type="SUPFAM" id="SSF51604">
    <property type="entry name" value="Enolase C-terminal domain-like"/>
    <property type="match status" value="1"/>
</dbReference>
<dbReference type="CDD" id="cd03313">
    <property type="entry name" value="enolase"/>
    <property type="match status" value="1"/>
</dbReference>
<dbReference type="GO" id="GO:0000287">
    <property type="term" value="F:magnesium ion binding"/>
    <property type="evidence" value="ECO:0007669"/>
    <property type="project" value="InterPro"/>
</dbReference>
<comment type="similarity">
    <text evidence="3">Belongs to the enolase family.</text>
</comment>
<dbReference type="PROSITE" id="PS00164">
    <property type="entry name" value="ENOLASE"/>
    <property type="match status" value="1"/>
</dbReference>
<keyword evidence="5" id="KW-0460">Magnesium</keyword>
<dbReference type="SFLD" id="SFLDF00002">
    <property type="entry name" value="enolase"/>
    <property type="match status" value="1"/>
</dbReference>